<feature type="domain" description="SH3b" evidence="2">
    <location>
        <begin position="42"/>
        <end position="94"/>
    </location>
</feature>
<evidence type="ECO:0000313" key="3">
    <source>
        <dbReference type="EMBL" id="HIU33770.1"/>
    </source>
</evidence>
<proteinExistence type="predicted"/>
<accession>A0A9D1IAE6</accession>
<evidence type="ECO:0000256" key="1">
    <source>
        <dbReference type="SAM" id="SignalP"/>
    </source>
</evidence>
<dbReference type="AlphaFoldDB" id="A0A9D1IAE6"/>
<protein>
    <submittedName>
        <fullName evidence="3">SH3 domain-containing protein</fullName>
    </submittedName>
</protein>
<evidence type="ECO:0000259" key="2">
    <source>
        <dbReference type="Pfam" id="PF08239"/>
    </source>
</evidence>
<comment type="caution">
    <text evidence="3">The sequence shown here is derived from an EMBL/GenBank/DDBJ whole genome shotgun (WGS) entry which is preliminary data.</text>
</comment>
<dbReference type="InterPro" id="IPR003646">
    <property type="entry name" value="SH3-like_bac-type"/>
</dbReference>
<dbReference type="EMBL" id="DVMU01000093">
    <property type="protein sequence ID" value="HIU33770.1"/>
    <property type="molecule type" value="Genomic_DNA"/>
</dbReference>
<name>A0A9D1IAE6_9FIRM</name>
<dbReference type="Pfam" id="PF08239">
    <property type="entry name" value="SH3_3"/>
    <property type="match status" value="1"/>
</dbReference>
<gene>
    <name evidence="3" type="ORF">IAB02_04340</name>
</gene>
<feature type="signal peptide" evidence="1">
    <location>
        <begin position="1"/>
        <end position="25"/>
    </location>
</feature>
<sequence length="182" mass="20395">MKLRWTALLLTLVLCAGIFAPAALAKAIDTEEFYVYFEGDCNVRNEPGLDGDVMGTYKTGETAMFVNEASIDERGVRWYLVVIGDNLGWASSRYATLTNGEISPVYYEDEWEMSAYYEMKDEHLLMRMPDEDSAVLDTLEAGDHATDLGYFYFDDAGESWYYVTYAGQAGWIEAMGTIGVAP</sequence>
<dbReference type="Gene3D" id="2.30.30.40">
    <property type="entry name" value="SH3 Domains"/>
    <property type="match status" value="1"/>
</dbReference>
<reference evidence="3" key="2">
    <citation type="journal article" date="2021" name="PeerJ">
        <title>Extensive microbial diversity within the chicken gut microbiome revealed by metagenomics and culture.</title>
        <authorList>
            <person name="Gilroy R."/>
            <person name="Ravi A."/>
            <person name="Getino M."/>
            <person name="Pursley I."/>
            <person name="Horton D.L."/>
            <person name="Alikhan N.F."/>
            <person name="Baker D."/>
            <person name="Gharbi K."/>
            <person name="Hall N."/>
            <person name="Watson M."/>
            <person name="Adriaenssens E.M."/>
            <person name="Foster-Nyarko E."/>
            <person name="Jarju S."/>
            <person name="Secka A."/>
            <person name="Antonio M."/>
            <person name="Oren A."/>
            <person name="Chaudhuri R.R."/>
            <person name="La Ragione R."/>
            <person name="Hildebrand F."/>
            <person name="Pallen M.J."/>
        </authorList>
    </citation>
    <scope>NUCLEOTIDE SEQUENCE</scope>
    <source>
        <strain evidence="3">ChiHcec3-11533</strain>
    </source>
</reference>
<evidence type="ECO:0000313" key="4">
    <source>
        <dbReference type="Proteomes" id="UP000824072"/>
    </source>
</evidence>
<organism evidence="3 4">
    <name type="scientific">Candidatus Pullichristensenella excrementigallinarum</name>
    <dbReference type="NCBI Taxonomy" id="2840907"/>
    <lineage>
        <taxon>Bacteria</taxon>
        <taxon>Bacillati</taxon>
        <taxon>Bacillota</taxon>
        <taxon>Clostridia</taxon>
        <taxon>Candidatus Pullichristensenella</taxon>
    </lineage>
</organism>
<keyword evidence="1" id="KW-0732">Signal</keyword>
<feature type="chain" id="PRO_5038342983" evidence="1">
    <location>
        <begin position="26"/>
        <end position="182"/>
    </location>
</feature>
<dbReference type="Proteomes" id="UP000824072">
    <property type="component" value="Unassembled WGS sequence"/>
</dbReference>
<reference evidence="3" key="1">
    <citation type="submission" date="2020-10" db="EMBL/GenBank/DDBJ databases">
        <authorList>
            <person name="Gilroy R."/>
        </authorList>
    </citation>
    <scope>NUCLEOTIDE SEQUENCE</scope>
    <source>
        <strain evidence="3">ChiHcec3-11533</strain>
    </source>
</reference>